<evidence type="ECO:0000256" key="2">
    <source>
        <dbReference type="SAM" id="SignalP"/>
    </source>
</evidence>
<proteinExistence type="predicted"/>
<accession>A0ABC8LNE9</accession>
<feature type="compositionally biased region" description="Polar residues" evidence="1">
    <location>
        <begin position="302"/>
        <end position="315"/>
    </location>
</feature>
<dbReference type="Pfam" id="PF06746">
    <property type="entry name" value="DUF1216"/>
    <property type="match status" value="1"/>
</dbReference>
<dbReference type="Proteomes" id="UP001642260">
    <property type="component" value="Unassembled WGS sequence"/>
</dbReference>
<gene>
    <name evidence="4" type="ORF">ERUC_LOCUS37428</name>
</gene>
<sequence>MAKSPLAICLLSIIVASSTLYEAQGHFLLNDYLKNFPSTSSEFKPFAFKGMISFVDGLEGLCPVKEEYKKFFTELKAFMTFLNSASGSSSEFNSKLKAQSEGLFKAISTLSGKAGSPGGTSKLIETLTSMGKTLAGYKRTGSQTITSEQREKLKETMVKWAKGIGEFVKKVGEKSGDGDIDLSSLGFGGGSSDSGSPGGSPSDSSGSSGASSIGGGTSDAAGPSGSPTDSSAGESSMGGGNDTETQDASGGPSGSTSDMSTEGRSMMGGGSGSSMSDGGSYSDTTGGSTIISTVGVPPNLISGESSYTGSGSPSYQPGGAPVGCN</sequence>
<dbReference type="AlphaFoldDB" id="A0ABC8LNE9"/>
<reference evidence="4 5" key="1">
    <citation type="submission" date="2022-03" db="EMBL/GenBank/DDBJ databases">
        <authorList>
            <person name="Macdonald S."/>
            <person name="Ahmed S."/>
            <person name="Newling K."/>
        </authorList>
    </citation>
    <scope>NUCLEOTIDE SEQUENCE [LARGE SCALE GENOMIC DNA]</scope>
</reference>
<feature type="compositionally biased region" description="Gly residues" evidence="1">
    <location>
        <begin position="186"/>
        <end position="198"/>
    </location>
</feature>
<evidence type="ECO:0000313" key="5">
    <source>
        <dbReference type="Proteomes" id="UP001642260"/>
    </source>
</evidence>
<organism evidence="4 5">
    <name type="scientific">Eruca vesicaria subsp. sativa</name>
    <name type="common">Garden rocket</name>
    <name type="synonym">Eruca sativa</name>
    <dbReference type="NCBI Taxonomy" id="29727"/>
    <lineage>
        <taxon>Eukaryota</taxon>
        <taxon>Viridiplantae</taxon>
        <taxon>Streptophyta</taxon>
        <taxon>Embryophyta</taxon>
        <taxon>Tracheophyta</taxon>
        <taxon>Spermatophyta</taxon>
        <taxon>Magnoliopsida</taxon>
        <taxon>eudicotyledons</taxon>
        <taxon>Gunneridae</taxon>
        <taxon>Pentapetalae</taxon>
        <taxon>rosids</taxon>
        <taxon>malvids</taxon>
        <taxon>Brassicales</taxon>
        <taxon>Brassicaceae</taxon>
        <taxon>Brassiceae</taxon>
        <taxon>Eruca</taxon>
    </lineage>
</organism>
<feature type="chain" id="PRO_5044829101" description="DUF1216 domain-containing protein" evidence="2">
    <location>
        <begin position="26"/>
        <end position="325"/>
    </location>
</feature>
<feature type="compositionally biased region" description="Polar residues" evidence="1">
    <location>
        <begin position="242"/>
        <end position="258"/>
    </location>
</feature>
<evidence type="ECO:0000313" key="4">
    <source>
        <dbReference type="EMBL" id="CAH8384945.1"/>
    </source>
</evidence>
<dbReference type="PANTHER" id="PTHR31607">
    <property type="entry name" value="DUF1216 DOMAIN-CONTAINING PROTEIN-RELATED"/>
    <property type="match status" value="1"/>
</dbReference>
<comment type="caution">
    <text evidence="4">The sequence shown here is derived from an EMBL/GenBank/DDBJ whole genome shotgun (WGS) entry which is preliminary data.</text>
</comment>
<protein>
    <recommendedName>
        <fullName evidence="3">DUF1216 domain-containing protein</fullName>
    </recommendedName>
</protein>
<feature type="region of interest" description="Disordered" evidence="1">
    <location>
        <begin position="181"/>
        <end position="325"/>
    </location>
</feature>
<feature type="compositionally biased region" description="Low complexity" evidence="1">
    <location>
        <begin position="199"/>
        <end position="211"/>
    </location>
</feature>
<feature type="compositionally biased region" description="Low complexity" evidence="1">
    <location>
        <begin position="273"/>
        <end position="295"/>
    </location>
</feature>
<dbReference type="EMBL" id="CAKOAT010641820">
    <property type="protein sequence ID" value="CAH8384945.1"/>
    <property type="molecule type" value="Genomic_DNA"/>
</dbReference>
<feature type="signal peptide" evidence="2">
    <location>
        <begin position="1"/>
        <end position="25"/>
    </location>
</feature>
<dbReference type="PANTHER" id="PTHR31607:SF38">
    <property type="entry name" value="PROTEIN, PUTATIVE (DUF1216)-RELATED"/>
    <property type="match status" value="1"/>
</dbReference>
<evidence type="ECO:0000256" key="1">
    <source>
        <dbReference type="SAM" id="MobiDB-lite"/>
    </source>
</evidence>
<dbReference type="InterPro" id="IPR009605">
    <property type="entry name" value="DUF1216"/>
</dbReference>
<evidence type="ECO:0000259" key="3">
    <source>
        <dbReference type="Pfam" id="PF06746"/>
    </source>
</evidence>
<feature type="domain" description="DUF1216" evidence="3">
    <location>
        <begin position="71"/>
        <end position="171"/>
    </location>
</feature>
<keyword evidence="5" id="KW-1185">Reference proteome</keyword>
<feature type="compositionally biased region" description="Polar residues" evidence="1">
    <location>
        <begin position="225"/>
        <end position="234"/>
    </location>
</feature>
<keyword evidence="2" id="KW-0732">Signal</keyword>
<name>A0ABC8LNE9_ERUVS</name>